<dbReference type="Gene3D" id="1.20.1740.10">
    <property type="entry name" value="Amino acid/polyamine transporter I"/>
    <property type="match status" value="1"/>
</dbReference>
<dbReference type="InterPro" id="IPR004841">
    <property type="entry name" value="AA-permease/SLC12A_dom"/>
</dbReference>
<organism evidence="9 10">
    <name type="scientific">Sphaerulina musiva (strain SO2202)</name>
    <name type="common">Poplar stem canker fungus</name>
    <name type="synonym">Septoria musiva</name>
    <dbReference type="NCBI Taxonomy" id="692275"/>
    <lineage>
        <taxon>Eukaryota</taxon>
        <taxon>Fungi</taxon>
        <taxon>Dikarya</taxon>
        <taxon>Ascomycota</taxon>
        <taxon>Pezizomycotina</taxon>
        <taxon>Dothideomycetes</taxon>
        <taxon>Dothideomycetidae</taxon>
        <taxon>Mycosphaerellales</taxon>
        <taxon>Mycosphaerellaceae</taxon>
        <taxon>Sphaerulina</taxon>
    </lineage>
</organism>
<name>M3CAS7_SPHMS</name>
<dbReference type="eggNOG" id="KOG1286">
    <property type="taxonomic scope" value="Eukaryota"/>
</dbReference>
<dbReference type="OMA" id="CLAHARM"/>
<evidence type="ECO:0000256" key="4">
    <source>
        <dbReference type="ARBA" id="ARBA00022970"/>
    </source>
</evidence>
<feature type="transmembrane region" description="Helical" evidence="7">
    <location>
        <begin position="56"/>
        <end position="75"/>
    </location>
</feature>
<dbReference type="GO" id="GO:0015171">
    <property type="term" value="F:amino acid transmembrane transporter activity"/>
    <property type="evidence" value="ECO:0007669"/>
    <property type="project" value="TreeGrafter"/>
</dbReference>
<keyword evidence="6 7" id="KW-0472">Membrane</keyword>
<dbReference type="PIRSF" id="PIRSF006060">
    <property type="entry name" value="AA_transporter"/>
    <property type="match status" value="1"/>
</dbReference>
<dbReference type="Pfam" id="PF00324">
    <property type="entry name" value="AA_permease"/>
    <property type="match status" value="1"/>
</dbReference>
<evidence type="ECO:0000259" key="8">
    <source>
        <dbReference type="Pfam" id="PF00324"/>
    </source>
</evidence>
<dbReference type="Proteomes" id="UP000016931">
    <property type="component" value="Unassembled WGS sequence"/>
</dbReference>
<feature type="transmembrane region" description="Helical" evidence="7">
    <location>
        <begin position="488"/>
        <end position="508"/>
    </location>
</feature>
<evidence type="ECO:0000256" key="3">
    <source>
        <dbReference type="ARBA" id="ARBA00022692"/>
    </source>
</evidence>
<evidence type="ECO:0000256" key="2">
    <source>
        <dbReference type="ARBA" id="ARBA00022448"/>
    </source>
</evidence>
<dbReference type="EMBL" id="KB456270">
    <property type="protein sequence ID" value="EMF08915.1"/>
    <property type="molecule type" value="Genomic_DNA"/>
</dbReference>
<dbReference type="GeneID" id="27907155"/>
<protein>
    <recommendedName>
        <fullName evidence="8">Amino acid permease/ SLC12A domain-containing protein</fullName>
    </recommendedName>
</protein>
<comment type="subcellular location">
    <subcellularLocation>
        <location evidence="1">Membrane</location>
        <topology evidence="1">Multi-pass membrane protein</topology>
    </subcellularLocation>
</comment>
<dbReference type="AlphaFoldDB" id="M3CAS7"/>
<reference evidence="9 10" key="1">
    <citation type="journal article" date="2012" name="PLoS Pathog.">
        <title>Diverse lifestyles and strategies of plant pathogenesis encoded in the genomes of eighteen Dothideomycetes fungi.</title>
        <authorList>
            <person name="Ohm R.A."/>
            <person name="Feau N."/>
            <person name="Henrissat B."/>
            <person name="Schoch C.L."/>
            <person name="Horwitz B.A."/>
            <person name="Barry K.W."/>
            <person name="Condon B.J."/>
            <person name="Copeland A.C."/>
            <person name="Dhillon B."/>
            <person name="Glaser F."/>
            <person name="Hesse C.N."/>
            <person name="Kosti I."/>
            <person name="LaButti K."/>
            <person name="Lindquist E.A."/>
            <person name="Lucas S."/>
            <person name="Salamov A.A."/>
            <person name="Bradshaw R.E."/>
            <person name="Ciuffetti L."/>
            <person name="Hamelin R.C."/>
            <person name="Kema G.H.J."/>
            <person name="Lawrence C."/>
            <person name="Scott J.A."/>
            <person name="Spatafora J.W."/>
            <person name="Turgeon B.G."/>
            <person name="de Wit P.J.G.M."/>
            <person name="Zhong S."/>
            <person name="Goodwin S.B."/>
            <person name="Grigoriev I.V."/>
        </authorList>
    </citation>
    <scope>NUCLEOTIDE SEQUENCE [LARGE SCALE GENOMIC DNA]</scope>
    <source>
        <strain evidence="9 10">SO2202</strain>
    </source>
</reference>
<dbReference type="FunFam" id="1.20.1740.10:FF:000017">
    <property type="entry name" value="Amino acid permease"/>
    <property type="match status" value="1"/>
</dbReference>
<dbReference type="OrthoDB" id="3900342at2759"/>
<feature type="transmembrane region" description="Helical" evidence="7">
    <location>
        <begin position="164"/>
        <end position="185"/>
    </location>
</feature>
<dbReference type="PANTHER" id="PTHR43341">
    <property type="entry name" value="AMINO ACID PERMEASE"/>
    <property type="match status" value="1"/>
</dbReference>
<dbReference type="STRING" id="692275.M3CAS7"/>
<evidence type="ECO:0000256" key="1">
    <source>
        <dbReference type="ARBA" id="ARBA00004141"/>
    </source>
</evidence>
<evidence type="ECO:0000313" key="10">
    <source>
        <dbReference type="Proteomes" id="UP000016931"/>
    </source>
</evidence>
<evidence type="ECO:0000256" key="7">
    <source>
        <dbReference type="SAM" id="Phobius"/>
    </source>
</evidence>
<feature type="transmembrane region" description="Helical" evidence="7">
    <location>
        <begin position="409"/>
        <end position="430"/>
    </location>
</feature>
<dbReference type="InterPro" id="IPR004840">
    <property type="entry name" value="Amino_acid_permease_CS"/>
</dbReference>
<feature type="transmembrane region" description="Helical" evidence="7">
    <location>
        <begin position="135"/>
        <end position="157"/>
    </location>
</feature>
<feature type="transmembrane region" description="Helical" evidence="7">
    <location>
        <begin position="380"/>
        <end position="397"/>
    </location>
</feature>
<feature type="transmembrane region" description="Helical" evidence="7">
    <location>
        <begin position="81"/>
        <end position="97"/>
    </location>
</feature>
<dbReference type="HOGENOM" id="CLU_007946_12_0_1"/>
<dbReference type="PROSITE" id="PS00218">
    <property type="entry name" value="AMINO_ACID_PERMEASE_1"/>
    <property type="match status" value="1"/>
</dbReference>
<keyword evidence="4" id="KW-0029">Amino-acid transport</keyword>
<proteinExistence type="predicted"/>
<keyword evidence="10" id="KW-1185">Reference proteome</keyword>
<sequence>MATTTASSSDKEVYHNVQEKDVQIVNRSGSEGDASVEAGEVNNPLHRKLESRHMQMIAIGGAIGAGLFVGSGSALQKGGPAALVMGFMIIGVQLFLTMQALAELGVLFPVNGAFFTYACRFVDPSWGFAIGWDYAIGWLAILPFEITAASLTIAFWPSAADINIGVWIAVFLVVLTAVQFFGVRGYGEVEFVLSMVKILACTGFIILGIIINCGGVPTDNRGYIGGKYWQDPGAFRHGFKGFCSVFVTASFAFGGTELSGLAAAEAKNPLKSIPQATRQVFWRIAFFYVVNLFVLGLIVPSDSDVLLNSHGANTKASPFVYAMVLAGIKGLPSVFNVVICLSVLSVANSATFGSTRTLQALAAQGMAPKFLVYIDKHGRPIWSIIIQIAFGFLAFANEATDGGSQFFNWLLALGGLANFFIWGTICLSHVRFRAGWLAQGHTIDQLPFQACFGVWGSYVGIFMNVLCMVATFYTALFPIGGSPNAMDFFETYLAAPFIFALYLGWRFYKHRGSKWYISAQDMDVTSGMRMDIEELREIAAKAQSANAGIASWPKRFVRGLI</sequence>
<keyword evidence="3 7" id="KW-0812">Transmembrane</keyword>
<evidence type="ECO:0000256" key="6">
    <source>
        <dbReference type="ARBA" id="ARBA00023136"/>
    </source>
</evidence>
<dbReference type="PANTHER" id="PTHR43341:SF1">
    <property type="entry name" value="GENERAL AMINO-ACID PERMEASE GAP1"/>
    <property type="match status" value="1"/>
</dbReference>
<dbReference type="RefSeq" id="XP_016757036.1">
    <property type="nucleotide sequence ID" value="XM_016910018.1"/>
</dbReference>
<feature type="transmembrane region" description="Helical" evidence="7">
    <location>
        <begin position="280"/>
        <end position="299"/>
    </location>
</feature>
<feature type="domain" description="Amino acid permease/ SLC12A" evidence="8">
    <location>
        <begin position="53"/>
        <end position="515"/>
    </location>
</feature>
<dbReference type="InterPro" id="IPR050524">
    <property type="entry name" value="APC_YAT"/>
</dbReference>
<keyword evidence="5 7" id="KW-1133">Transmembrane helix</keyword>
<accession>M3CAS7</accession>
<feature type="transmembrane region" description="Helical" evidence="7">
    <location>
        <begin position="451"/>
        <end position="476"/>
    </location>
</feature>
<gene>
    <name evidence="9" type="ORF">SEPMUDRAFT_73211</name>
</gene>
<feature type="transmembrane region" description="Helical" evidence="7">
    <location>
        <begin position="319"/>
        <end position="347"/>
    </location>
</feature>
<evidence type="ECO:0000313" key="9">
    <source>
        <dbReference type="EMBL" id="EMF08915.1"/>
    </source>
</evidence>
<evidence type="ECO:0000256" key="5">
    <source>
        <dbReference type="ARBA" id="ARBA00022989"/>
    </source>
</evidence>
<keyword evidence="2" id="KW-0813">Transport</keyword>
<dbReference type="GO" id="GO:0016020">
    <property type="term" value="C:membrane"/>
    <property type="evidence" value="ECO:0007669"/>
    <property type="project" value="UniProtKB-SubCell"/>
</dbReference>
<feature type="transmembrane region" description="Helical" evidence="7">
    <location>
        <begin position="191"/>
        <end position="211"/>
    </location>
</feature>